<dbReference type="AlphaFoldDB" id="A0A9R1X6M7"/>
<comment type="caution">
    <text evidence="1">The sequence shown here is derived from an EMBL/GenBank/DDBJ whole genome shotgun (WGS) entry which is preliminary data.</text>
</comment>
<name>A0A9R1X6M7_LACSA</name>
<dbReference type="Proteomes" id="UP000235145">
    <property type="component" value="Unassembled WGS sequence"/>
</dbReference>
<organism evidence="1 2">
    <name type="scientific">Lactuca sativa</name>
    <name type="common">Garden lettuce</name>
    <dbReference type="NCBI Taxonomy" id="4236"/>
    <lineage>
        <taxon>Eukaryota</taxon>
        <taxon>Viridiplantae</taxon>
        <taxon>Streptophyta</taxon>
        <taxon>Embryophyta</taxon>
        <taxon>Tracheophyta</taxon>
        <taxon>Spermatophyta</taxon>
        <taxon>Magnoliopsida</taxon>
        <taxon>eudicotyledons</taxon>
        <taxon>Gunneridae</taxon>
        <taxon>Pentapetalae</taxon>
        <taxon>asterids</taxon>
        <taxon>campanulids</taxon>
        <taxon>Asterales</taxon>
        <taxon>Asteraceae</taxon>
        <taxon>Cichorioideae</taxon>
        <taxon>Cichorieae</taxon>
        <taxon>Lactucinae</taxon>
        <taxon>Lactuca</taxon>
    </lineage>
</organism>
<accession>A0A9R1X6M7</accession>
<keyword evidence="2" id="KW-1185">Reference proteome</keyword>
<gene>
    <name evidence="1" type="ORF">LSAT_V11C600338720</name>
</gene>
<protein>
    <submittedName>
        <fullName evidence="1">Uncharacterized protein</fullName>
    </submittedName>
</protein>
<evidence type="ECO:0000313" key="2">
    <source>
        <dbReference type="Proteomes" id="UP000235145"/>
    </source>
</evidence>
<reference evidence="1 2" key="1">
    <citation type="journal article" date="2017" name="Nat. Commun.">
        <title>Genome assembly with in vitro proximity ligation data and whole-genome triplication in lettuce.</title>
        <authorList>
            <person name="Reyes-Chin-Wo S."/>
            <person name="Wang Z."/>
            <person name="Yang X."/>
            <person name="Kozik A."/>
            <person name="Arikit S."/>
            <person name="Song C."/>
            <person name="Xia L."/>
            <person name="Froenicke L."/>
            <person name="Lavelle D.O."/>
            <person name="Truco M.J."/>
            <person name="Xia R."/>
            <person name="Zhu S."/>
            <person name="Xu C."/>
            <person name="Xu H."/>
            <person name="Xu X."/>
            <person name="Cox K."/>
            <person name="Korf I."/>
            <person name="Meyers B.C."/>
            <person name="Michelmore R.W."/>
        </authorList>
    </citation>
    <scope>NUCLEOTIDE SEQUENCE [LARGE SCALE GENOMIC DNA]</scope>
    <source>
        <strain evidence="2">cv. Salinas</strain>
        <tissue evidence="1">Seedlings</tissue>
    </source>
</reference>
<dbReference type="EMBL" id="NBSK02000006">
    <property type="protein sequence ID" value="KAJ0199624.1"/>
    <property type="molecule type" value="Genomic_DNA"/>
</dbReference>
<sequence length="104" mass="11855">MNEVKTRIKTPFLCYEWTKGLQIRLPKALELLKLSRGGPRTQKRTKEKTLALGMKIMTKVKAFYLLKLLKPLKIIAVKSQETVPSSIEPKIKDLEDTGKMNSSP</sequence>
<evidence type="ECO:0000313" key="1">
    <source>
        <dbReference type="EMBL" id="KAJ0199624.1"/>
    </source>
</evidence>
<proteinExistence type="predicted"/>